<reference evidence="5" key="1">
    <citation type="submission" date="2016-06" db="UniProtKB">
        <authorList>
            <consortium name="WormBaseParasite"/>
        </authorList>
    </citation>
    <scope>IDENTIFICATION</scope>
</reference>
<dbReference type="PRINTS" id="PR00261">
    <property type="entry name" value="LDLRECEPTOR"/>
</dbReference>
<accession>A0A183E1J4</accession>
<dbReference type="GO" id="GO:0005041">
    <property type="term" value="F:low-density lipoprotein particle receptor activity"/>
    <property type="evidence" value="ECO:0007669"/>
    <property type="project" value="TreeGrafter"/>
</dbReference>
<sequence>MRVSGRCVTAGFSGASERQQFDCAGHSQLQQFQRCIPLHHFHDGIVDCPDGSDEFCFPGYVKCGSYCVTPQYAPQCFINPKEKLCGVAGAVPCKGFGECVMRKWIEQGRMSCIDKSDQGYVRNLAIKI</sequence>
<evidence type="ECO:0000313" key="3">
    <source>
        <dbReference type="EMBL" id="VDN24858.1"/>
    </source>
</evidence>
<protein>
    <submittedName>
        <fullName evidence="5">Chitin-binding type-2 domain-containing protein</fullName>
    </submittedName>
</protein>
<organism evidence="5">
    <name type="scientific">Gongylonema pulchrum</name>
    <dbReference type="NCBI Taxonomy" id="637853"/>
    <lineage>
        <taxon>Eukaryota</taxon>
        <taxon>Metazoa</taxon>
        <taxon>Ecdysozoa</taxon>
        <taxon>Nematoda</taxon>
        <taxon>Chromadorea</taxon>
        <taxon>Rhabditida</taxon>
        <taxon>Spirurina</taxon>
        <taxon>Spiruromorpha</taxon>
        <taxon>Spiruroidea</taxon>
        <taxon>Gongylonematidae</taxon>
        <taxon>Gongylonema</taxon>
    </lineage>
</organism>
<dbReference type="InterPro" id="IPR036055">
    <property type="entry name" value="LDL_receptor-like_sf"/>
</dbReference>
<dbReference type="EMBL" id="UYRT01081703">
    <property type="protein sequence ID" value="VDN24858.1"/>
    <property type="molecule type" value="Genomic_DNA"/>
</dbReference>
<reference evidence="3 4" key="2">
    <citation type="submission" date="2018-11" db="EMBL/GenBank/DDBJ databases">
        <authorList>
            <consortium name="Pathogen Informatics"/>
        </authorList>
    </citation>
    <scope>NUCLEOTIDE SEQUENCE [LARGE SCALE GENOMIC DNA]</scope>
</reference>
<dbReference type="SUPFAM" id="SSF57424">
    <property type="entry name" value="LDL receptor-like module"/>
    <property type="match status" value="1"/>
</dbReference>
<dbReference type="GO" id="GO:0005886">
    <property type="term" value="C:plasma membrane"/>
    <property type="evidence" value="ECO:0007669"/>
    <property type="project" value="TreeGrafter"/>
</dbReference>
<keyword evidence="4" id="KW-1185">Reference proteome</keyword>
<gene>
    <name evidence="3" type="ORF">GPUH_LOCUS14835</name>
</gene>
<dbReference type="PANTHER" id="PTHR22722:SF5">
    <property type="entry name" value="LOW-DENSITY LIPOPROTEIN RECEPTOR-RELATED PROTEIN 1B"/>
    <property type="match status" value="1"/>
</dbReference>
<dbReference type="OrthoDB" id="6514358at2759"/>
<dbReference type="PANTHER" id="PTHR22722">
    <property type="entry name" value="LOW-DENSITY LIPOPROTEIN RECEPTOR-RELATED PROTEIN 2-RELATED"/>
    <property type="match status" value="1"/>
</dbReference>
<dbReference type="CDD" id="cd00112">
    <property type="entry name" value="LDLa"/>
    <property type="match status" value="1"/>
</dbReference>
<keyword evidence="1" id="KW-1015">Disulfide bond</keyword>
<dbReference type="AlphaFoldDB" id="A0A183E1J4"/>
<proteinExistence type="predicted"/>
<dbReference type="Gene3D" id="4.10.400.10">
    <property type="entry name" value="Low-density Lipoprotein Receptor"/>
    <property type="match status" value="1"/>
</dbReference>
<name>A0A183E1J4_9BILA</name>
<dbReference type="InterPro" id="IPR051221">
    <property type="entry name" value="LDLR-related"/>
</dbReference>
<evidence type="ECO:0000256" key="1">
    <source>
        <dbReference type="ARBA" id="ARBA00023157"/>
    </source>
</evidence>
<comment type="caution">
    <text evidence="2">Lacks conserved residue(s) required for the propagation of feature annotation.</text>
</comment>
<dbReference type="Proteomes" id="UP000271098">
    <property type="component" value="Unassembled WGS sequence"/>
</dbReference>
<dbReference type="InterPro" id="IPR002172">
    <property type="entry name" value="LDrepeatLR_classA_rpt"/>
</dbReference>
<evidence type="ECO:0000313" key="4">
    <source>
        <dbReference type="Proteomes" id="UP000271098"/>
    </source>
</evidence>
<dbReference type="PROSITE" id="PS50068">
    <property type="entry name" value="LDLRA_2"/>
    <property type="match status" value="1"/>
</dbReference>
<dbReference type="GO" id="GO:0043235">
    <property type="term" value="C:receptor complex"/>
    <property type="evidence" value="ECO:0007669"/>
    <property type="project" value="TreeGrafter"/>
</dbReference>
<evidence type="ECO:0000313" key="5">
    <source>
        <dbReference type="WBParaSite" id="GPUH_0001485401-mRNA-1"/>
    </source>
</evidence>
<dbReference type="WBParaSite" id="GPUH_0001485401-mRNA-1">
    <property type="protein sequence ID" value="GPUH_0001485401-mRNA-1"/>
    <property type="gene ID" value="GPUH_0001485401"/>
</dbReference>
<evidence type="ECO:0000256" key="2">
    <source>
        <dbReference type="PROSITE-ProRule" id="PRU00124"/>
    </source>
</evidence>